<dbReference type="OrthoDB" id="190276at2"/>
<gene>
    <name evidence="3" type="ORF">A1019T_00675</name>
</gene>
<name>A0A1R4EE03_9GAMM</name>
<dbReference type="EMBL" id="FUGD01000058">
    <property type="protein sequence ID" value="SJM36712.1"/>
    <property type="molecule type" value="Genomic_DNA"/>
</dbReference>
<dbReference type="GO" id="GO:0051747">
    <property type="term" value="F:cytosine C-5 DNA demethylase activity"/>
    <property type="evidence" value="ECO:0007669"/>
    <property type="project" value="TreeGrafter"/>
</dbReference>
<dbReference type="Pfam" id="PF13532">
    <property type="entry name" value="2OG-FeII_Oxy_2"/>
    <property type="match status" value="1"/>
</dbReference>
<evidence type="ECO:0000256" key="1">
    <source>
        <dbReference type="PIRSR" id="PIRSR632852-1"/>
    </source>
</evidence>
<dbReference type="SUPFAM" id="SSF51197">
    <property type="entry name" value="Clavaminate synthase-like"/>
    <property type="match status" value="1"/>
</dbReference>
<protein>
    <submittedName>
        <fullName evidence="3">2OG-Fe(II) oxygenase superfamily protein</fullName>
    </submittedName>
</protein>
<dbReference type="PANTHER" id="PTHR31573">
    <property type="entry name" value="ALPHA-KETOGLUTARATE-DEPENDENT DIOXYGENASE ALKB HOMOLOG 2"/>
    <property type="match status" value="1"/>
</dbReference>
<feature type="binding site" evidence="1">
    <location>
        <position position="191"/>
    </location>
    <ligand>
        <name>2-oxoglutarate</name>
        <dbReference type="ChEBI" id="CHEBI:16810"/>
    </ligand>
</feature>
<feature type="binding site" evidence="1">
    <location>
        <position position="133"/>
    </location>
    <ligand>
        <name>substrate</name>
    </ligand>
</feature>
<dbReference type="PANTHER" id="PTHR31573:SF1">
    <property type="entry name" value="DNA OXIDATIVE DEMETHYLASE ALKBH2"/>
    <property type="match status" value="1"/>
</dbReference>
<dbReference type="GO" id="GO:0006307">
    <property type="term" value="P:DNA alkylation repair"/>
    <property type="evidence" value="ECO:0007669"/>
    <property type="project" value="TreeGrafter"/>
</dbReference>
<accession>A0A1R4EE03</accession>
<evidence type="ECO:0000259" key="2">
    <source>
        <dbReference type="PROSITE" id="PS51471"/>
    </source>
</evidence>
<dbReference type="InterPro" id="IPR032852">
    <property type="entry name" value="ALKBH2"/>
</dbReference>
<proteinExistence type="predicted"/>
<feature type="binding site" evidence="1">
    <location>
        <position position="203"/>
    </location>
    <ligand>
        <name>2-oxoglutarate</name>
        <dbReference type="ChEBI" id="CHEBI:16810"/>
    </ligand>
</feature>
<dbReference type="PROSITE" id="PS51471">
    <property type="entry name" value="FE2OG_OXY"/>
    <property type="match status" value="1"/>
</dbReference>
<dbReference type="InterPro" id="IPR005123">
    <property type="entry name" value="Oxoglu/Fe-dep_dioxygenase_dom"/>
</dbReference>
<feature type="binding site" evidence="1">
    <location>
        <position position="118"/>
    </location>
    <ligand>
        <name>2-oxoglutarate</name>
        <dbReference type="ChEBI" id="CHEBI:16810"/>
    </ligand>
</feature>
<reference evidence="4" key="1">
    <citation type="submission" date="2017-02" db="EMBL/GenBank/DDBJ databases">
        <authorList>
            <person name="Mornico D."/>
        </authorList>
    </citation>
    <scope>NUCLEOTIDE SEQUENCE [LARGE SCALE GENOMIC DNA]</scope>
</reference>
<sequence length="215" mass="24480">MDLFAPQPTDNLLPCDGIVNDLGIMLSDDRALYQQLLDKLPWQSDQVTLFGKTHITTRKIVWMGDTSSGSDQALTYTYSGHTRPIQPWHSSVFHVKQLIEQRLLELGIAAQFNSCLLNYYPSGEDGMGYHADDEPELGHQPIIASLSLGATRKFVFKHKAHNKKTQDKVELYLESGQLVVMRGDTQQYWKHSITKTKKVDEGRISLTFRHMLNHP</sequence>
<evidence type="ECO:0000313" key="4">
    <source>
        <dbReference type="Proteomes" id="UP000188169"/>
    </source>
</evidence>
<organism evidence="3 4">
    <name type="scientific">Psychrobacter pasteurii</name>
    <dbReference type="NCBI Taxonomy" id="1945520"/>
    <lineage>
        <taxon>Bacteria</taxon>
        <taxon>Pseudomonadati</taxon>
        <taxon>Pseudomonadota</taxon>
        <taxon>Gammaproteobacteria</taxon>
        <taxon>Moraxellales</taxon>
        <taxon>Moraxellaceae</taxon>
        <taxon>Psychrobacter</taxon>
    </lineage>
</organism>
<feature type="binding site" evidence="1">
    <location>
        <position position="130"/>
    </location>
    <ligand>
        <name>2-oxoglutarate</name>
        <dbReference type="ChEBI" id="CHEBI:16810"/>
    </ligand>
</feature>
<dbReference type="GO" id="GO:0008198">
    <property type="term" value="F:ferrous iron binding"/>
    <property type="evidence" value="ECO:0007669"/>
    <property type="project" value="TreeGrafter"/>
</dbReference>
<dbReference type="InterPro" id="IPR027450">
    <property type="entry name" value="AlkB-like"/>
</dbReference>
<feature type="binding site" evidence="1">
    <location>
        <position position="207"/>
    </location>
    <ligand>
        <name>2-oxoglutarate</name>
        <dbReference type="ChEBI" id="CHEBI:16810"/>
    </ligand>
</feature>
<feature type="domain" description="Fe2OG dioxygenase" evidence="2">
    <location>
        <begin position="111"/>
        <end position="212"/>
    </location>
</feature>
<feature type="binding site" evidence="1">
    <location>
        <begin position="76"/>
        <end position="78"/>
    </location>
    <ligand>
        <name>substrate</name>
    </ligand>
</feature>
<dbReference type="Gene3D" id="2.60.120.590">
    <property type="entry name" value="Alpha-ketoglutarate-dependent dioxygenase AlkB-like"/>
    <property type="match status" value="1"/>
</dbReference>
<keyword evidence="4" id="KW-1185">Reference proteome</keyword>
<evidence type="ECO:0000313" key="3">
    <source>
        <dbReference type="EMBL" id="SJM36712.1"/>
    </source>
</evidence>
<feature type="binding site" evidence="1">
    <location>
        <position position="120"/>
    </location>
    <ligand>
        <name>2-oxoglutarate</name>
        <dbReference type="ChEBI" id="CHEBI:16810"/>
    </ligand>
</feature>
<dbReference type="Proteomes" id="UP000188169">
    <property type="component" value="Unassembled WGS sequence"/>
</dbReference>
<dbReference type="AlphaFoldDB" id="A0A1R4EE03"/>
<dbReference type="InterPro" id="IPR037151">
    <property type="entry name" value="AlkB-like_sf"/>
</dbReference>
<dbReference type="RefSeq" id="WP_077448113.1">
    <property type="nucleotide sequence ID" value="NZ_FUGD01000058.1"/>
</dbReference>
<feature type="binding site" evidence="1">
    <location>
        <position position="209"/>
    </location>
    <ligand>
        <name>2-oxoglutarate</name>
        <dbReference type="ChEBI" id="CHEBI:16810"/>
    </ligand>
</feature>
<dbReference type="GO" id="GO:0035516">
    <property type="term" value="F:broad specificity oxidative DNA demethylase activity"/>
    <property type="evidence" value="ECO:0007669"/>
    <property type="project" value="TreeGrafter"/>
</dbReference>
<dbReference type="STRING" id="1945520.A1019T_00675"/>
<feature type="binding site" evidence="1">
    <location>
        <begin position="50"/>
        <end position="52"/>
    </location>
    <ligand>
        <name>substrate</name>
    </ligand>
</feature>